<dbReference type="Proteomes" id="UP000829999">
    <property type="component" value="Chromosome 1"/>
</dbReference>
<dbReference type="GO" id="GO:0006888">
    <property type="term" value="P:endoplasmic reticulum to Golgi vesicle-mediated transport"/>
    <property type="evidence" value="ECO:0007669"/>
    <property type="project" value="TreeGrafter"/>
</dbReference>
<dbReference type="PANTHER" id="PTHR18921:SF2">
    <property type="entry name" value="THYROID RECEPTOR-INTERACTING PROTEIN 11"/>
    <property type="match status" value="1"/>
</dbReference>
<reference evidence="7" key="1">
    <citation type="submission" date="2025-08" db="UniProtKB">
        <authorList>
            <consortium name="RefSeq"/>
        </authorList>
    </citation>
    <scope>IDENTIFICATION</scope>
    <source>
        <tissue evidence="7">Whole larval tissue</tissue>
    </source>
</reference>
<feature type="region of interest" description="Disordered" evidence="5">
    <location>
        <begin position="1155"/>
        <end position="1192"/>
    </location>
</feature>
<dbReference type="GO" id="GO:0005794">
    <property type="term" value="C:Golgi apparatus"/>
    <property type="evidence" value="ECO:0007669"/>
    <property type="project" value="UniProtKB-SubCell"/>
</dbReference>
<feature type="compositionally biased region" description="Low complexity" evidence="5">
    <location>
        <begin position="1169"/>
        <end position="1192"/>
    </location>
</feature>
<evidence type="ECO:0000313" key="6">
    <source>
        <dbReference type="Proteomes" id="UP000829999"/>
    </source>
</evidence>
<evidence type="ECO:0000313" key="7">
    <source>
        <dbReference type="RefSeq" id="XP_050549298.1"/>
    </source>
</evidence>
<keyword evidence="6" id="KW-1185">Reference proteome</keyword>
<keyword evidence="2" id="KW-0333">Golgi apparatus</keyword>
<feature type="region of interest" description="Disordered" evidence="5">
    <location>
        <begin position="261"/>
        <end position="283"/>
    </location>
</feature>
<feature type="coiled-coil region" evidence="4">
    <location>
        <begin position="108"/>
        <end position="149"/>
    </location>
</feature>
<sequence length="1383" mass="155688">MDPGVGECELAERDPGLCVCKEGPTLDILKDIQRLYEEKLEQLDRACGITKMQQQVDLLRSWVSDLVGQNTLLARAVEELETEATTKLMMERQKNSERGSKNIICSKVSELKLLNESLHKENMAKEREIRQLNKDAQAYEQTIMNLRKEMSSCKYHRPEVPKKDAEVMAGMCCTGTECPGAEPRTSTPNVSCAPLCGVASSTPNISFIERSCSVSALVSDSSIADLECHFQKHNASFSKDQSNNTVFCTPRGSLKTTRCNDSKNSSCQASPRECSFESPRDCPWQESTPGCPLQGSPRRCPNQEPSCPGQRPPPCQKEPSCPAQRPPPCQKEPSCPAQRPPPCQKEPSCPGQRPPPCQKSADSSRCCGEGGYQRGLLNFAQRECPAKRKNKQDCKCNKDKVDCKCHKEEIFCKKCHKEKVHCKCPKEEIFCKKCHKEKVHCKCPKEEIFCKKCHKEKVHCECPKEEIFCKKCHKEKVHCKCPKEEIFCKKCHKEKVHCKCPKEEIFCKKCHKEKVHCECPKEEIFCKKCHKEKVHCKCPKEEIFCKKCHKEKVHCKCPKEEIFCKKCHKEKVDCECPKEEFNCECVEEIYFNDEAKSCCSSPKSCYTDRSEERRCNQTPSEFFCQLRKGLNCNSCTKMRNLKDSGATCSLIDSSNATCDASFYHSKLLATLQILQNKEETIGVQADSLAVAEERIATLTDRANELKKELDRKTKENQTLRKIADCCKVVKHDVCVVTDRPMEDQRAIVTTLENNLSVIEELYRECFYETAKQENLIEMLRSSYLDVRLMEKQKADQIGHLQTVIDKQKWSIDRYQDIASEVDGLKTEISNFLNSTTSTSTNHDSGMWERSEDSLTSVPAVQDDLQDLTEQLLRLQDLLAVGDEGLTYPHYSDQLECSCGLKEENIKLKKEAEGLRIKMGDLQQKLCSLEGVLALKTEADLKYQAEMEMKHQELSKIREELARSQEDTCEAMSMQLRRTKALLDEKTELINQLKQENECQAEKIQSLQEELDKADSIIKENCKMRSEVSYLSAQVELWRAQLEDSQRHVCALDQELARTRAHTQQIDACYREKASAVAELQAHLEQAYARGAALCGESRRAVGAVRTWMRRMRDKHREQEALLKERDALLEILQRRLEEQQSESHVCPTCEKLAPCSKCQSSRDDRSFTSKPRSPPCCSASPSEMPSCSSTPPACRVSRNKEAAAKRCKAWMCDTSVQLPERRESGSDAPPRAACCGLRGARHVRLSRATLQLQPGPASPRRSPRQLQAASPSASCAPVKMPCVGPSSSCAPVELPCAGPSSSCAPLQLKCAGSSPSRASPSPGRRASQLQSPDCECQSPGVARRCPGRAVSPTEELLQRVEQLSDALADGSRRWGRGRGAAAV</sequence>
<feature type="region of interest" description="Disordered" evidence="5">
    <location>
        <begin position="1314"/>
        <end position="1349"/>
    </location>
</feature>
<dbReference type="RefSeq" id="XP_050549298.1">
    <property type="nucleotide sequence ID" value="XM_050693341.1"/>
</dbReference>
<evidence type="ECO:0000256" key="4">
    <source>
        <dbReference type="SAM" id="Coils"/>
    </source>
</evidence>
<protein>
    <submittedName>
        <fullName evidence="7">Uncharacterized protein LOC118273279 isoform X1</fullName>
    </submittedName>
</protein>
<dbReference type="GO" id="GO:0007030">
    <property type="term" value="P:Golgi organization"/>
    <property type="evidence" value="ECO:0007669"/>
    <property type="project" value="TreeGrafter"/>
</dbReference>
<dbReference type="PANTHER" id="PTHR18921">
    <property type="entry name" value="MYOSIN HEAVY CHAIN - RELATED"/>
    <property type="match status" value="1"/>
</dbReference>
<gene>
    <name evidence="7" type="primary">LOC118273279</name>
</gene>
<dbReference type="OrthoDB" id="7471519at2759"/>
<keyword evidence="3 4" id="KW-0175">Coiled coil</keyword>
<comment type="subcellular location">
    <subcellularLocation>
        <location evidence="1">Golgi apparatus</location>
    </subcellularLocation>
</comment>
<organism evidence="6 7">
    <name type="scientific">Spodoptera frugiperda</name>
    <name type="common">Fall armyworm</name>
    <dbReference type="NCBI Taxonomy" id="7108"/>
    <lineage>
        <taxon>Eukaryota</taxon>
        <taxon>Metazoa</taxon>
        <taxon>Ecdysozoa</taxon>
        <taxon>Arthropoda</taxon>
        <taxon>Hexapoda</taxon>
        <taxon>Insecta</taxon>
        <taxon>Pterygota</taxon>
        <taxon>Neoptera</taxon>
        <taxon>Endopterygota</taxon>
        <taxon>Lepidoptera</taxon>
        <taxon>Glossata</taxon>
        <taxon>Ditrysia</taxon>
        <taxon>Noctuoidea</taxon>
        <taxon>Noctuidae</taxon>
        <taxon>Amphipyrinae</taxon>
        <taxon>Spodoptera</taxon>
    </lineage>
</organism>
<evidence type="ECO:0000256" key="5">
    <source>
        <dbReference type="SAM" id="MobiDB-lite"/>
    </source>
</evidence>
<accession>A0A9R0EU21</accession>
<dbReference type="GO" id="GO:0031267">
    <property type="term" value="F:small GTPase binding"/>
    <property type="evidence" value="ECO:0007669"/>
    <property type="project" value="TreeGrafter"/>
</dbReference>
<proteinExistence type="predicted"/>
<feature type="coiled-coil region" evidence="4">
    <location>
        <begin position="688"/>
        <end position="722"/>
    </location>
</feature>
<dbReference type="GeneID" id="118273279"/>
<evidence type="ECO:0000256" key="3">
    <source>
        <dbReference type="ARBA" id="ARBA00023054"/>
    </source>
</evidence>
<evidence type="ECO:0000256" key="1">
    <source>
        <dbReference type="ARBA" id="ARBA00004555"/>
    </source>
</evidence>
<feature type="coiled-coil region" evidence="4">
    <location>
        <begin position="904"/>
        <end position="1016"/>
    </location>
</feature>
<feature type="region of interest" description="Disordered" evidence="5">
    <location>
        <begin position="1250"/>
        <end position="1270"/>
    </location>
</feature>
<name>A0A9R0EU21_SPOFR</name>
<evidence type="ECO:0000256" key="2">
    <source>
        <dbReference type="ARBA" id="ARBA00023034"/>
    </source>
</evidence>
<feature type="compositionally biased region" description="Low complexity" evidence="5">
    <location>
        <begin position="1314"/>
        <end position="1327"/>
    </location>
</feature>